<feature type="region of interest" description="Disordered" evidence="9">
    <location>
        <begin position="2523"/>
        <end position="2547"/>
    </location>
</feature>
<dbReference type="SMART" id="SM00826">
    <property type="entry name" value="PKS_DH"/>
    <property type="match status" value="1"/>
</dbReference>
<keyword evidence="4" id="KW-0521">NADP</keyword>
<dbReference type="Pfam" id="PF00109">
    <property type="entry name" value="ketoacyl-synt"/>
    <property type="match status" value="1"/>
</dbReference>
<dbReference type="PROSITE" id="PS00606">
    <property type="entry name" value="KS3_1"/>
    <property type="match status" value="1"/>
</dbReference>
<dbReference type="InterPro" id="IPR036291">
    <property type="entry name" value="NAD(P)-bd_dom_sf"/>
</dbReference>
<dbReference type="CDD" id="cd00833">
    <property type="entry name" value="PKS"/>
    <property type="match status" value="1"/>
</dbReference>
<evidence type="ECO:0000256" key="3">
    <source>
        <dbReference type="ARBA" id="ARBA00022679"/>
    </source>
</evidence>
<dbReference type="Gene3D" id="3.90.180.10">
    <property type="entry name" value="Medium-chain alcohol dehydrogenases, catalytic domain"/>
    <property type="match status" value="1"/>
</dbReference>
<evidence type="ECO:0008006" key="15">
    <source>
        <dbReference type="Google" id="ProtNLM"/>
    </source>
</evidence>
<evidence type="ECO:0000259" key="12">
    <source>
        <dbReference type="PROSITE" id="PS52019"/>
    </source>
</evidence>
<keyword evidence="7" id="KW-0012">Acyltransferase</keyword>
<dbReference type="Pfam" id="PF02801">
    <property type="entry name" value="Ketoacyl-synt_C"/>
    <property type="match status" value="1"/>
</dbReference>
<dbReference type="SMART" id="SM00829">
    <property type="entry name" value="PKS_ER"/>
    <property type="match status" value="1"/>
</dbReference>
<dbReference type="GO" id="GO:0008270">
    <property type="term" value="F:zinc ion binding"/>
    <property type="evidence" value="ECO:0007669"/>
    <property type="project" value="InterPro"/>
</dbReference>
<dbReference type="InterPro" id="IPR020806">
    <property type="entry name" value="PKS_PP-bd"/>
</dbReference>
<dbReference type="GO" id="GO:0016491">
    <property type="term" value="F:oxidoreductase activity"/>
    <property type="evidence" value="ECO:0007669"/>
    <property type="project" value="UniProtKB-KW"/>
</dbReference>
<evidence type="ECO:0000256" key="2">
    <source>
        <dbReference type="ARBA" id="ARBA00022553"/>
    </source>
</evidence>
<dbReference type="SUPFAM" id="SSF51735">
    <property type="entry name" value="NAD(P)-binding Rossmann-fold domains"/>
    <property type="match status" value="2"/>
</dbReference>
<evidence type="ECO:0000256" key="1">
    <source>
        <dbReference type="ARBA" id="ARBA00022450"/>
    </source>
</evidence>
<dbReference type="Pfam" id="PF21089">
    <property type="entry name" value="PKS_DH_N"/>
    <property type="match status" value="1"/>
</dbReference>
<dbReference type="InterPro" id="IPR020843">
    <property type="entry name" value="ER"/>
</dbReference>
<feature type="compositionally biased region" description="Low complexity" evidence="9">
    <location>
        <begin position="2526"/>
        <end position="2543"/>
    </location>
</feature>
<dbReference type="InterPro" id="IPR049552">
    <property type="entry name" value="PKS_DH_N"/>
</dbReference>
<dbReference type="Gene3D" id="3.40.50.150">
    <property type="entry name" value="Vaccinia Virus protein VP39"/>
    <property type="match status" value="1"/>
</dbReference>
<reference evidence="13" key="1">
    <citation type="submission" date="2021-03" db="EMBL/GenBank/DDBJ databases">
        <authorList>
            <person name="Tagirdzhanova G."/>
        </authorList>
    </citation>
    <scope>NUCLEOTIDE SEQUENCE</scope>
</reference>
<dbReference type="Gene3D" id="3.40.50.720">
    <property type="entry name" value="NAD(P)-binding Rossmann-like Domain"/>
    <property type="match status" value="2"/>
</dbReference>
<dbReference type="Pfam" id="PF13602">
    <property type="entry name" value="ADH_zinc_N_2"/>
    <property type="match status" value="1"/>
</dbReference>
<dbReference type="PROSITE" id="PS52019">
    <property type="entry name" value="PKS_MFAS_DH"/>
    <property type="match status" value="1"/>
</dbReference>
<dbReference type="InterPro" id="IPR011032">
    <property type="entry name" value="GroES-like_sf"/>
</dbReference>
<dbReference type="SUPFAM" id="SSF47336">
    <property type="entry name" value="ACP-like"/>
    <property type="match status" value="1"/>
</dbReference>
<feature type="active site" description="Proton donor; for dehydratase activity" evidence="8">
    <location>
        <position position="1247"/>
    </location>
</feature>
<protein>
    <recommendedName>
        <fullName evidence="15">Polyketide synthase</fullName>
    </recommendedName>
</protein>
<dbReference type="InterPro" id="IPR050091">
    <property type="entry name" value="PKS_NRPS_Biosynth_Enz"/>
</dbReference>
<dbReference type="Gene3D" id="3.10.129.110">
    <property type="entry name" value="Polyketide synthase dehydratase"/>
    <property type="match status" value="1"/>
</dbReference>
<gene>
    <name evidence="13" type="ORF">HETSPECPRED_003001</name>
</gene>
<dbReference type="Pfam" id="PF16197">
    <property type="entry name" value="KAsynt_C_assoc"/>
    <property type="match status" value="1"/>
</dbReference>
<dbReference type="InterPro" id="IPR057326">
    <property type="entry name" value="KR_dom"/>
</dbReference>
<dbReference type="InterPro" id="IPR013154">
    <property type="entry name" value="ADH-like_N"/>
</dbReference>
<dbReference type="InterPro" id="IPR016039">
    <property type="entry name" value="Thiolase-like"/>
</dbReference>
<keyword evidence="2" id="KW-0597">Phosphoprotein</keyword>
<dbReference type="Gene3D" id="3.30.70.3290">
    <property type="match status" value="1"/>
</dbReference>
<comment type="caution">
    <text evidence="13">The sequence shown here is derived from an EMBL/GenBank/DDBJ whole genome shotgun (WGS) entry which is preliminary data.</text>
</comment>
<accession>A0A8H3F703</accession>
<feature type="region of interest" description="Disordered" evidence="9">
    <location>
        <begin position="25"/>
        <end position="55"/>
    </location>
</feature>
<dbReference type="InterPro" id="IPR016036">
    <property type="entry name" value="Malonyl_transacylase_ACP-bd"/>
</dbReference>
<dbReference type="Pfam" id="PF14765">
    <property type="entry name" value="PS-DH"/>
    <property type="match status" value="1"/>
</dbReference>
<dbReference type="Pfam" id="PF08659">
    <property type="entry name" value="KR"/>
    <property type="match status" value="1"/>
</dbReference>
<evidence type="ECO:0000256" key="6">
    <source>
        <dbReference type="ARBA" id="ARBA00023268"/>
    </source>
</evidence>
<dbReference type="OrthoDB" id="329835at2759"/>
<dbReference type="GO" id="GO:0004312">
    <property type="term" value="F:fatty acid synthase activity"/>
    <property type="evidence" value="ECO:0007669"/>
    <property type="project" value="TreeGrafter"/>
</dbReference>
<evidence type="ECO:0000313" key="13">
    <source>
        <dbReference type="EMBL" id="CAF9916753.1"/>
    </source>
</evidence>
<dbReference type="InterPro" id="IPR020807">
    <property type="entry name" value="PKS_DH"/>
</dbReference>
<dbReference type="InterPro" id="IPR002364">
    <property type="entry name" value="Quin_OxRdtase/zeta-crystal_CS"/>
</dbReference>
<evidence type="ECO:0000259" key="11">
    <source>
        <dbReference type="PROSITE" id="PS52004"/>
    </source>
</evidence>
<feature type="active site" description="Proton acceptor; for dehydratase activity" evidence="8">
    <location>
        <position position="1051"/>
    </location>
</feature>
<dbReference type="Pfam" id="PF23114">
    <property type="entry name" value="NAD-bd_HRPKS_sdrA"/>
    <property type="match status" value="1"/>
</dbReference>
<dbReference type="InterPro" id="IPR042104">
    <property type="entry name" value="PKS_dehydratase_sf"/>
</dbReference>
<dbReference type="PROSITE" id="PS01162">
    <property type="entry name" value="QOR_ZETA_CRYSTAL"/>
    <property type="match status" value="1"/>
</dbReference>
<dbReference type="PANTHER" id="PTHR43775">
    <property type="entry name" value="FATTY ACID SYNTHASE"/>
    <property type="match status" value="1"/>
</dbReference>
<dbReference type="Pfam" id="PF00698">
    <property type="entry name" value="Acyl_transf_1"/>
    <property type="match status" value="1"/>
</dbReference>
<dbReference type="CDD" id="cd05195">
    <property type="entry name" value="enoyl_red"/>
    <property type="match status" value="1"/>
</dbReference>
<dbReference type="InterPro" id="IPR006162">
    <property type="entry name" value="Ppantetheine_attach_site"/>
</dbReference>
<dbReference type="CDD" id="cd02440">
    <property type="entry name" value="AdoMet_MTases"/>
    <property type="match status" value="1"/>
</dbReference>
<dbReference type="Pfam" id="PF00550">
    <property type="entry name" value="PP-binding"/>
    <property type="match status" value="1"/>
</dbReference>
<dbReference type="InterPro" id="IPR014043">
    <property type="entry name" value="Acyl_transferase_dom"/>
</dbReference>
<dbReference type="InterPro" id="IPR056501">
    <property type="entry name" value="NAD-bd_HRPKS_sdrA"/>
</dbReference>
<dbReference type="InterPro" id="IPR049551">
    <property type="entry name" value="PKS_DH_C"/>
</dbReference>
<dbReference type="Proteomes" id="UP000664521">
    <property type="component" value="Unassembled WGS sequence"/>
</dbReference>
<dbReference type="Gene3D" id="3.40.366.10">
    <property type="entry name" value="Malonyl-Coenzyme A Acyl Carrier Protein, domain 2"/>
    <property type="match status" value="1"/>
</dbReference>
<dbReference type="InterPro" id="IPR009081">
    <property type="entry name" value="PP-bd_ACP"/>
</dbReference>
<keyword evidence="6" id="KW-0511">Multifunctional enzyme</keyword>
<dbReference type="SUPFAM" id="SSF50129">
    <property type="entry name" value="GroES-like"/>
    <property type="match status" value="1"/>
</dbReference>
<dbReference type="SMART" id="SM00827">
    <property type="entry name" value="PKS_AT"/>
    <property type="match status" value="1"/>
</dbReference>
<evidence type="ECO:0000256" key="7">
    <source>
        <dbReference type="ARBA" id="ARBA00023315"/>
    </source>
</evidence>
<dbReference type="FunFam" id="3.40.50.720:FF:000209">
    <property type="entry name" value="Polyketide synthase Pks12"/>
    <property type="match status" value="1"/>
</dbReference>
<dbReference type="Gene3D" id="1.10.1200.10">
    <property type="entry name" value="ACP-like"/>
    <property type="match status" value="1"/>
</dbReference>
<dbReference type="InterPro" id="IPR013968">
    <property type="entry name" value="PKS_KR"/>
</dbReference>
<feature type="compositionally biased region" description="Polar residues" evidence="9">
    <location>
        <begin position="44"/>
        <end position="55"/>
    </location>
</feature>
<dbReference type="GO" id="GO:0004315">
    <property type="term" value="F:3-oxoacyl-[acyl-carrier-protein] synthase activity"/>
    <property type="evidence" value="ECO:0007669"/>
    <property type="project" value="InterPro"/>
</dbReference>
<evidence type="ECO:0000256" key="4">
    <source>
        <dbReference type="ARBA" id="ARBA00022857"/>
    </source>
</evidence>
<feature type="domain" description="PKS/mFAS DH" evidence="12">
    <location>
        <begin position="1019"/>
        <end position="1343"/>
    </location>
</feature>
<dbReference type="Pfam" id="PF08240">
    <property type="entry name" value="ADH_N"/>
    <property type="match status" value="1"/>
</dbReference>
<dbReference type="GO" id="GO:1901336">
    <property type="term" value="P:lactone biosynthetic process"/>
    <property type="evidence" value="ECO:0007669"/>
    <property type="project" value="UniProtKB-ARBA"/>
</dbReference>
<organism evidence="13 14">
    <name type="scientific">Heterodermia speciosa</name>
    <dbReference type="NCBI Taxonomy" id="116794"/>
    <lineage>
        <taxon>Eukaryota</taxon>
        <taxon>Fungi</taxon>
        <taxon>Dikarya</taxon>
        <taxon>Ascomycota</taxon>
        <taxon>Pezizomycotina</taxon>
        <taxon>Lecanoromycetes</taxon>
        <taxon>OSLEUM clade</taxon>
        <taxon>Lecanoromycetidae</taxon>
        <taxon>Caliciales</taxon>
        <taxon>Physciaceae</taxon>
        <taxon>Heterodermia</taxon>
    </lineage>
</organism>
<dbReference type="PROSITE" id="PS00012">
    <property type="entry name" value="PHOSPHOPANTETHEINE"/>
    <property type="match status" value="1"/>
</dbReference>
<evidence type="ECO:0000256" key="9">
    <source>
        <dbReference type="SAM" id="MobiDB-lite"/>
    </source>
</evidence>
<dbReference type="InterPro" id="IPR001227">
    <property type="entry name" value="Ac_transferase_dom_sf"/>
</dbReference>
<dbReference type="InterPro" id="IPR018201">
    <property type="entry name" value="Ketoacyl_synth_AS"/>
</dbReference>
<dbReference type="InterPro" id="IPR049900">
    <property type="entry name" value="PKS_mFAS_DH"/>
</dbReference>
<feature type="region of interest" description="N-terminal hotdog fold" evidence="8">
    <location>
        <begin position="1019"/>
        <end position="1151"/>
    </location>
</feature>
<evidence type="ECO:0000259" key="10">
    <source>
        <dbReference type="PROSITE" id="PS50075"/>
    </source>
</evidence>
<feature type="domain" description="Ketosynthase family 3 (KS3)" evidence="11">
    <location>
        <begin position="65"/>
        <end position="490"/>
    </location>
</feature>
<dbReference type="SUPFAM" id="SSF53335">
    <property type="entry name" value="S-adenosyl-L-methionine-dependent methyltransferases"/>
    <property type="match status" value="1"/>
</dbReference>
<keyword evidence="14" id="KW-1185">Reference proteome</keyword>
<keyword evidence="1" id="KW-0596">Phosphopantetheine</keyword>
<feature type="domain" description="Carrier" evidence="10">
    <location>
        <begin position="2564"/>
        <end position="2641"/>
    </location>
</feature>
<dbReference type="Gene3D" id="3.40.47.10">
    <property type="match status" value="1"/>
</dbReference>
<dbReference type="SMART" id="SM00823">
    <property type="entry name" value="PKS_PP"/>
    <property type="match status" value="1"/>
</dbReference>
<dbReference type="InterPro" id="IPR032821">
    <property type="entry name" value="PKS_assoc"/>
</dbReference>
<name>A0A8H3F703_9LECA</name>
<dbReference type="InterPro" id="IPR020841">
    <property type="entry name" value="PKS_Beta-ketoAc_synthase_dom"/>
</dbReference>
<dbReference type="InterPro" id="IPR029063">
    <property type="entry name" value="SAM-dependent_MTases_sf"/>
</dbReference>
<dbReference type="SMART" id="SM00822">
    <property type="entry name" value="PKS_KR"/>
    <property type="match status" value="1"/>
</dbReference>
<feature type="region of interest" description="C-terminal hotdog fold" evidence="8">
    <location>
        <begin position="1180"/>
        <end position="1343"/>
    </location>
</feature>
<dbReference type="PROSITE" id="PS52004">
    <property type="entry name" value="KS3_2"/>
    <property type="match status" value="1"/>
</dbReference>
<keyword evidence="5" id="KW-0560">Oxidoreductase</keyword>
<dbReference type="InterPro" id="IPR036736">
    <property type="entry name" value="ACP-like_sf"/>
</dbReference>
<evidence type="ECO:0000313" key="14">
    <source>
        <dbReference type="Proteomes" id="UP000664521"/>
    </source>
</evidence>
<evidence type="ECO:0000256" key="8">
    <source>
        <dbReference type="PROSITE-ProRule" id="PRU01363"/>
    </source>
</evidence>
<dbReference type="InterPro" id="IPR016035">
    <property type="entry name" value="Acyl_Trfase/lysoPLipase"/>
</dbReference>
<dbReference type="GO" id="GO:0030639">
    <property type="term" value="P:polyketide biosynthetic process"/>
    <property type="evidence" value="ECO:0007669"/>
    <property type="project" value="UniProtKB-ARBA"/>
</dbReference>
<evidence type="ECO:0000256" key="5">
    <source>
        <dbReference type="ARBA" id="ARBA00023002"/>
    </source>
</evidence>
<keyword evidence="3" id="KW-0808">Transferase</keyword>
<proteinExistence type="predicted"/>
<dbReference type="GO" id="GO:0031177">
    <property type="term" value="F:phosphopantetheine binding"/>
    <property type="evidence" value="ECO:0007669"/>
    <property type="project" value="InterPro"/>
</dbReference>
<dbReference type="PANTHER" id="PTHR43775:SF29">
    <property type="entry name" value="ASPERFURANONE POLYKETIDE SYNTHASE AFOG-RELATED"/>
    <property type="match status" value="1"/>
</dbReference>
<dbReference type="SUPFAM" id="SSF53901">
    <property type="entry name" value="Thiolase-like"/>
    <property type="match status" value="1"/>
</dbReference>
<feature type="compositionally biased region" description="Basic and acidic residues" evidence="9">
    <location>
        <begin position="526"/>
        <end position="536"/>
    </location>
</feature>
<sequence length="2663" mass="292951">MKDQELSSGASGGCFSRPCNADHAVNFPPPTSMQVEGNTEKTSHVPSKQVTHSNGATAALDSDKEEPIAIIGFALRFPQDATSPQTFWKMLMEKRNVMTDVPTDRFNVDAFYRSGKRKPGVLGVKGGHFIKEDIAAFDAPFFSITPTEAESMDPQQRWLLEVAYEAFENAGVSLEQASGSQTSVHVGCFTRDYELMLMSDPELHATYQTTGTASAMLANRLSWFYNLKGPSLTLDTACSSSLTALHLACQSIRCGESTMGLVGGCNLIFNPDVMTSMTDFGFLSPDGRSYSFDHRANGYSRGEGFAMVLLKPLHSAIHDGDTIRAVIRATNTNQDGHTPGITQPCGEAQKEMICEAYRKGDLDMAVTRFFEAHGTGTSVGDPIEAKAIYKAFEGRHAKSQPLYVGAVKSNIGHTEGASGLAGLIKTILILEKAIIPPNALFEKENPKIPSGDWNLGFPLHPIPWPSDSLRRASVSSFGFGGANAHVVLDDAFNFLRSRNLDGVHNSRQSPPNLTDLAIEPSGMSKSHSEDRIGQPDHLAPEHPQLLVWSAFDENSLQQMLVAYHEYMKANVHGPECSGFLSELALTLAKNRTRLPCRTYVVAKTEDELQTSLKDRSPQPHRILSAPKLGFLFSGQGAQWPLMGLELLSYPVYKESFKLAQLHLQTLGCEWDLLNEISSSKSSSNLQNSAYCQPICTILQVALIDLLASWGIVPDTVIGHSSGEIAAAYCIGAISRESAWSIAYHRGTVAAFSRRLSDTPLAMMAVGLSETGVQPYIDQTKTAGGHVAIACFNSPESVTLSGCEHRIDAIKLELENQGIFAKKLRVGVAYHTAHMNNVSTMYKDLIGSICEPGSVDSKSTMFSSVSGFRISSEELRRSSYWVDNMTSPVRFRQAVEEAFGSGSSKQNGEIVNHLLEIGPHCTLQSPLKQSLKTSQGCASVGYTATLIRGESALKTTCEAMGQLFCMGFAIDLAKVNQSSHELINRSPLVDLPSYPWNHTRKYWLESRISRNHRLRKTPRHELLGLPVPDWNPLEPRWRHTLRLSELPWIEDHQVNGANVYPAAGILVMVVEALRQISEPGRQQLGYCFRDVSIQKALIVPSRGSVETQLTLRPSITSNRTFLQWASFRIFVHENDGWGEICFGDAAIEYAKISQIEKPEGQKHPYQKELYRDPQPLSDVYTKVLNAKDVYEHCATLGISYGPSFATLKDIRYDGDDGTTASMNLFEWMKGSAAIGDRQQHVIHPAALDAIFQSVFPSLTKGGMKSFPTLVPTKFRHLWIASGCQEVNNRQVNISTKADFVGYRNADSTICATAAATGEKLVVGGYEMTFISGYEVSPRSDEAPNLLCYYIDQKPDLGQMSSEEIVSYCSTGIESQFSDAKLKQEDEKRLACYVEILNSLEACHLEEVPVAKPHLVRYHDWMRYQMDNDRPSHVSAHEGQWRARGLEPDYRQRLLEKIRGHDAEGSVIYSVATNLTRILKGEIDGLGLLFGESSLMEHYYDYSHNSPAFSKVKRYIDALAHKDSCSRILEIGAGTGGATELLLQVLQRQTLDYGGSPRFAEYVYTDISPTFFEKAKKRFRDSHSKMTFATLNIEEDPVEQGFQEAGYDLIIASHVLHATKDIETTLRNTRKLLKAGGKLIAYENVSPEAILPAFIFGILPGWWLGEEETRKWGPLLSESDWDNSLVKAGFSGIDFSLRNHDEESLMGGSIMVSTARQTEKTSATSTNCLILTGATIALEDELARQLSAKLDSIPSVQSRVCSVNECDTVEMSQSVCVFLPEVQRPFLYDISEAAYFCLQKVITSCSTLLWVTREHTEDPFNQLVQGFARCIHEENRALRFITVSLETSRGTASIVGNIVQIFQREILDTSRTGEREFVEKDGKLTISRVVEAGPINQHVHQKTTIQSPKPTPLGGDRLHPVKLSIAAPGLLDTLEFVDDSEVHLPLADNEVEIEIKASGLNFRDVLIAMGQVAGTHLGGECAGIVTRIGAKCSAGVGDKVVGFVDGSFATFGRAKDSAICTIPENVAFATAASMPTVHCTALYCLSHVARLKAGETILIHSAAGGFGQAVLQHAKTYGAEIFATVGTDEKRQFLFDTYNIRKDHIFSSRSDSFAKGIRRMTKNRGADVVINSLTGEALRSSWECLAPFGRFIEVGKKDVYNYGTIPMFPFAKNVTFACVDLVHMLHEETEVVGALLKDVMEMLRAGKLDAPQPLHIYKASQVEEAIRYMQSGKNMGKIVVEFNKADIVPIVPSMLPTWNFDENATYLIAGGFGGLGRCTARWMSTRNAKNLILLGRQGTKSSFAKQLLEELAIKGMTVAAPPCDVTNRDALANVLAECNRTMPPIKGCIVGTMVLKDSAFETMRYPDFHTPIQPKVAGTRNLHDLLPPDLDFFICLSSMSGIIGVSGQSNYAAGNSYQDALTHHRIATGQKAVSLNLGVVLSVGYVAEHERVKSLLKDKGYMGVREADYIALLDYHCDPRLPVLSPLQCQVVTGLQTPAELQKLAIPEPFYMQTPLFRHLRQIRSDAPSRSSPNNAGASSSPAAADKQTDLEHLHQRLSAATDLTHMESLVLDGLTAKVAKSLDVDRGHIDTRKPLHAYGVDSLAAVELRTWLRREVGAEVAVFDILGNGTVADLAKMAVLKSRFGSSSLKKDQREQVQVSVSER</sequence>
<dbReference type="SMART" id="SM00825">
    <property type="entry name" value="PKS_KS"/>
    <property type="match status" value="1"/>
</dbReference>
<dbReference type="InterPro" id="IPR014030">
    <property type="entry name" value="Ketoacyl_synth_N"/>
</dbReference>
<dbReference type="GO" id="GO:0006633">
    <property type="term" value="P:fatty acid biosynthetic process"/>
    <property type="evidence" value="ECO:0007669"/>
    <property type="project" value="InterPro"/>
</dbReference>
<dbReference type="EMBL" id="CAJPDS010000018">
    <property type="protein sequence ID" value="CAF9916753.1"/>
    <property type="molecule type" value="Genomic_DNA"/>
</dbReference>
<dbReference type="SUPFAM" id="SSF52151">
    <property type="entry name" value="FabD/lysophospholipase-like"/>
    <property type="match status" value="1"/>
</dbReference>
<feature type="region of interest" description="Disordered" evidence="9">
    <location>
        <begin position="503"/>
        <end position="536"/>
    </location>
</feature>
<dbReference type="InterPro" id="IPR013217">
    <property type="entry name" value="Methyltransf_12"/>
</dbReference>
<dbReference type="PROSITE" id="PS50075">
    <property type="entry name" value="CARRIER"/>
    <property type="match status" value="1"/>
</dbReference>
<dbReference type="Pfam" id="PF08242">
    <property type="entry name" value="Methyltransf_12"/>
    <property type="match status" value="1"/>
</dbReference>
<dbReference type="InterPro" id="IPR014031">
    <property type="entry name" value="Ketoacyl_synth_C"/>
</dbReference>
<dbReference type="SUPFAM" id="SSF55048">
    <property type="entry name" value="Probable ACP-binding domain of malonyl-CoA ACP transacylase"/>
    <property type="match status" value="1"/>
</dbReference>